<dbReference type="PRINTS" id="PR00038">
    <property type="entry name" value="HTHLUXR"/>
</dbReference>
<gene>
    <name evidence="6" type="ORF">GCM10023321_19400</name>
</gene>
<evidence type="ECO:0000256" key="3">
    <source>
        <dbReference type="PROSITE-ProRule" id="PRU00169"/>
    </source>
</evidence>
<dbReference type="InterPro" id="IPR039420">
    <property type="entry name" value="WalR-like"/>
</dbReference>
<dbReference type="Proteomes" id="UP001428817">
    <property type="component" value="Unassembled WGS sequence"/>
</dbReference>
<dbReference type="PROSITE" id="PS50110">
    <property type="entry name" value="RESPONSE_REGULATORY"/>
    <property type="match status" value="1"/>
</dbReference>
<sequence length="215" mass="23072">MSPRRILVVDDHPVVIDGVRTLLADCPDLELAGEAGELATALRLTGELQPDAVILDLRLQGRFAPETAGSLKAAAPRAKVLVHTSSEQNEPVYAALRAGADGAVFKDGRDLLPALRALLDGGRRYLDPRLRTDQGARRASVPGPDGVGAPVVDPLSPREYDILRALALGRSTREIATEFYLAESTVRGYTKGLLTKLGVRNRIEALAVARRAQLI</sequence>
<dbReference type="RefSeq" id="WP_185066608.1">
    <property type="nucleotide sequence ID" value="NZ_BAABJP010000007.1"/>
</dbReference>
<dbReference type="Gene3D" id="3.40.50.2300">
    <property type="match status" value="1"/>
</dbReference>
<feature type="domain" description="HTH luxR-type" evidence="4">
    <location>
        <begin position="148"/>
        <end position="213"/>
    </location>
</feature>
<evidence type="ECO:0000256" key="2">
    <source>
        <dbReference type="ARBA" id="ARBA00023125"/>
    </source>
</evidence>
<dbReference type="SUPFAM" id="SSF46894">
    <property type="entry name" value="C-terminal effector domain of the bipartite response regulators"/>
    <property type="match status" value="1"/>
</dbReference>
<dbReference type="PROSITE" id="PS50043">
    <property type="entry name" value="HTH_LUXR_2"/>
    <property type="match status" value="1"/>
</dbReference>
<keyword evidence="7" id="KW-1185">Reference proteome</keyword>
<dbReference type="PANTHER" id="PTHR43214">
    <property type="entry name" value="TWO-COMPONENT RESPONSE REGULATOR"/>
    <property type="match status" value="1"/>
</dbReference>
<reference evidence="7" key="1">
    <citation type="journal article" date="2019" name="Int. J. Syst. Evol. Microbiol.">
        <title>The Global Catalogue of Microorganisms (GCM) 10K type strain sequencing project: providing services to taxonomists for standard genome sequencing and annotation.</title>
        <authorList>
            <consortium name="The Broad Institute Genomics Platform"/>
            <consortium name="The Broad Institute Genome Sequencing Center for Infectious Disease"/>
            <person name="Wu L."/>
            <person name="Ma J."/>
        </authorList>
    </citation>
    <scope>NUCLEOTIDE SEQUENCE [LARGE SCALE GENOMIC DNA]</scope>
    <source>
        <strain evidence="7">JCM 18303</strain>
    </source>
</reference>
<name>A0ABP9PTD9_9PSEU</name>
<keyword evidence="1 3" id="KW-0597">Phosphoprotein</keyword>
<organism evidence="6 7">
    <name type="scientific">Pseudonocardia eucalypti</name>
    <dbReference type="NCBI Taxonomy" id="648755"/>
    <lineage>
        <taxon>Bacteria</taxon>
        <taxon>Bacillati</taxon>
        <taxon>Actinomycetota</taxon>
        <taxon>Actinomycetes</taxon>
        <taxon>Pseudonocardiales</taxon>
        <taxon>Pseudonocardiaceae</taxon>
        <taxon>Pseudonocardia</taxon>
    </lineage>
</organism>
<dbReference type="InterPro" id="IPR000792">
    <property type="entry name" value="Tscrpt_reg_LuxR_C"/>
</dbReference>
<keyword evidence="2" id="KW-0238">DNA-binding</keyword>
<feature type="domain" description="Response regulatory" evidence="5">
    <location>
        <begin position="5"/>
        <end position="121"/>
    </location>
</feature>
<dbReference type="PANTHER" id="PTHR43214:SF43">
    <property type="entry name" value="TWO-COMPONENT RESPONSE REGULATOR"/>
    <property type="match status" value="1"/>
</dbReference>
<feature type="modified residue" description="4-aspartylphosphate" evidence="3">
    <location>
        <position position="56"/>
    </location>
</feature>
<dbReference type="EMBL" id="BAABJP010000007">
    <property type="protein sequence ID" value="GAA5151779.1"/>
    <property type="molecule type" value="Genomic_DNA"/>
</dbReference>
<dbReference type="CDD" id="cd17535">
    <property type="entry name" value="REC_NarL-like"/>
    <property type="match status" value="1"/>
</dbReference>
<evidence type="ECO:0000259" key="5">
    <source>
        <dbReference type="PROSITE" id="PS50110"/>
    </source>
</evidence>
<accession>A0ABP9PTD9</accession>
<evidence type="ECO:0000313" key="7">
    <source>
        <dbReference type="Proteomes" id="UP001428817"/>
    </source>
</evidence>
<proteinExistence type="predicted"/>
<dbReference type="CDD" id="cd06170">
    <property type="entry name" value="LuxR_C_like"/>
    <property type="match status" value="1"/>
</dbReference>
<evidence type="ECO:0000256" key="1">
    <source>
        <dbReference type="ARBA" id="ARBA00022553"/>
    </source>
</evidence>
<dbReference type="InterPro" id="IPR016032">
    <property type="entry name" value="Sig_transdc_resp-reg_C-effctor"/>
</dbReference>
<dbReference type="InterPro" id="IPR011006">
    <property type="entry name" value="CheY-like_superfamily"/>
</dbReference>
<dbReference type="SUPFAM" id="SSF52172">
    <property type="entry name" value="CheY-like"/>
    <property type="match status" value="1"/>
</dbReference>
<dbReference type="InterPro" id="IPR001789">
    <property type="entry name" value="Sig_transdc_resp-reg_receiver"/>
</dbReference>
<dbReference type="Pfam" id="PF00072">
    <property type="entry name" value="Response_reg"/>
    <property type="match status" value="1"/>
</dbReference>
<dbReference type="SMART" id="SM00421">
    <property type="entry name" value="HTH_LUXR"/>
    <property type="match status" value="1"/>
</dbReference>
<evidence type="ECO:0000313" key="6">
    <source>
        <dbReference type="EMBL" id="GAA5151779.1"/>
    </source>
</evidence>
<dbReference type="InterPro" id="IPR058245">
    <property type="entry name" value="NreC/VraR/RcsB-like_REC"/>
</dbReference>
<protein>
    <submittedName>
        <fullName evidence="6">Response regulator transcription factor</fullName>
    </submittedName>
</protein>
<evidence type="ECO:0000259" key="4">
    <source>
        <dbReference type="PROSITE" id="PS50043"/>
    </source>
</evidence>
<dbReference type="SMART" id="SM00448">
    <property type="entry name" value="REC"/>
    <property type="match status" value="1"/>
</dbReference>
<comment type="caution">
    <text evidence="6">The sequence shown here is derived from an EMBL/GenBank/DDBJ whole genome shotgun (WGS) entry which is preliminary data.</text>
</comment>
<dbReference type="Pfam" id="PF00196">
    <property type="entry name" value="GerE"/>
    <property type="match status" value="1"/>
</dbReference>